<evidence type="ECO:0000256" key="2">
    <source>
        <dbReference type="ARBA" id="ARBA00008779"/>
    </source>
</evidence>
<evidence type="ECO:0000256" key="5">
    <source>
        <dbReference type="ARBA" id="ARBA00022801"/>
    </source>
</evidence>
<reference evidence="9 10" key="1">
    <citation type="submission" date="2015-09" db="EMBL/GenBank/DDBJ databases">
        <authorList>
            <consortium name="Pathogen Informatics"/>
        </authorList>
    </citation>
    <scope>NUCLEOTIDE SEQUENCE [LARGE SCALE GENOMIC DNA]</scope>
    <source>
        <strain evidence="9 10">2789STDY5834846</strain>
    </source>
</reference>
<evidence type="ECO:0000256" key="4">
    <source>
        <dbReference type="ARBA" id="ARBA00022729"/>
    </source>
</evidence>
<dbReference type="InterPro" id="IPR024607">
    <property type="entry name" value="Sulfatase_CS"/>
</dbReference>
<sequence>MKNHVMKTNRAFKEFCVLGGLAYSVCGVAQERPNIIVFLVDDMGLMDTSVPFLADESGQPVRHPLNDWYHTPNMERLAKQGICFSTFYAQSVSSPSRASIMTGQNATRHGVTNWINAESNNRTPFGPPEWNWKGLRKDMPTMPRVLQQAGYKTIHVGKAHFGCMGSEGENPLNIGFDVNIAGSGIGHPGSYYGEWGYGSIKGEKARAVPDLEKYHGTDTFLSEALTVEANREIAAAVKEKRPFYLNMAHYAVHSPFQADKRFLSRYTDPDKSDQAKAFATLIEGMDKSLGDVMDQLEKLGIAENTLIFFLGDNGGDAPLGDERGYGSSAPLRGKKGTEFEGGMRVPFIVGWAKPEKKSAVQKHLPIEAGGIQMQLGTIMDIYPTVLSVAGCEVPQNYVIDGFDLKRQLSGKADRKRPESFLMHFPHAHRGSYFTTYRLGDWKLIYYYSPETPKQPKALLYNLKDDPEERKELSSTHPDKCREMIQEMAAQLEKEGALYPVDKQGNELKPFVYF</sequence>
<feature type="domain" description="Sulfatase N-terminal" evidence="8">
    <location>
        <begin position="33"/>
        <end position="390"/>
    </location>
</feature>
<dbReference type="SUPFAM" id="SSF53649">
    <property type="entry name" value="Alkaline phosphatase-like"/>
    <property type="match status" value="1"/>
</dbReference>
<dbReference type="FunFam" id="3.40.720.10:FF:000101">
    <property type="entry name" value="Secreted sulfatase ydeN"/>
    <property type="match status" value="1"/>
</dbReference>
<comment type="similarity">
    <text evidence="2">Belongs to the sulfatase family.</text>
</comment>
<dbReference type="PANTHER" id="PTHR42693">
    <property type="entry name" value="ARYLSULFATASE FAMILY MEMBER"/>
    <property type="match status" value="1"/>
</dbReference>
<dbReference type="Gene3D" id="3.30.1120.10">
    <property type="match status" value="1"/>
</dbReference>
<dbReference type="EC" id="3.1.6.1" evidence="9"/>
<dbReference type="EMBL" id="CZAE01000006">
    <property type="protein sequence ID" value="CUP00823.1"/>
    <property type="molecule type" value="Genomic_DNA"/>
</dbReference>
<gene>
    <name evidence="9" type="primary">atsA_2</name>
    <name evidence="9" type="ORF">ERS852461_01641</name>
</gene>
<evidence type="ECO:0000313" key="10">
    <source>
        <dbReference type="Proteomes" id="UP000095606"/>
    </source>
</evidence>
<protein>
    <submittedName>
        <fullName evidence="9">N-acetylgalactosamine-6-sulfatase</fullName>
        <ecNumber evidence="9">3.1.6.1</ecNumber>
    </submittedName>
</protein>
<name>A0A174JM54_9BACE</name>
<proteinExistence type="inferred from homology"/>
<keyword evidence="4" id="KW-0732">Signal</keyword>
<dbReference type="Pfam" id="PF00884">
    <property type="entry name" value="Sulfatase"/>
    <property type="match status" value="1"/>
</dbReference>
<comment type="cofactor">
    <cofactor evidence="1">
        <name>Ca(2+)</name>
        <dbReference type="ChEBI" id="CHEBI:29108"/>
    </cofactor>
</comment>
<dbReference type="InterPro" id="IPR050738">
    <property type="entry name" value="Sulfatase"/>
</dbReference>
<evidence type="ECO:0000256" key="3">
    <source>
        <dbReference type="ARBA" id="ARBA00022723"/>
    </source>
</evidence>
<feature type="modified residue" description="3-oxoalanine (Ser)" evidence="7">
    <location>
        <position position="93"/>
    </location>
</feature>
<comment type="PTM">
    <text evidence="7">The conversion to 3-oxoalanine (also known as C-formylglycine, FGly), of a serine or cysteine residue in prokaryotes and of a cysteine residue in eukaryotes, is critical for catalytic activity.</text>
</comment>
<dbReference type="InterPro" id="IPR017850">
    <property type="entry name" value="Alkaline_phosphatase_core_sf"/>
</dbReference>
<keyword evidence="5 9" id="KW-0378">Hydrolase</keyword>
<evidence type="ECO:0000256" key="6">
    <source>
        <dbReference type="ARBA" id="ARBA00022837"/>
    </source>
</evidence>
<evidence type="ECO:0000259" key="8">
    <source>
        <dbReference type="Pfam" id="PF00884"/>
    </source>
</evidence>
<dbReference type="Gene3D" id="3.40.720.10">
    <property type="entry name" value="Alkaline Phosphatase, subunit A"/>
    <property type="match status" value="1"/>
</dbReference>
<accession>A0A174JM54</accession>
<dbReference type="CDD" id="cd16144">
    <property type="entry name" value="ARS_like"/>
    <property type="match status" value="1"/>
</dbReference>
<dbReference type="GO" id="GO:0004065">
    <property type="term" value="F:arylsulfatase activity"/>
    <property type="evidence" value="ECO:0007669"/>
    <property type="project" value="UniProtKB-EC"/>
</dbReference>
<keyword evidence="6" id="KW-0106">Calcium</keyword>
<evidence type="ECO:0000256" key="7">
    <source>
        <dbReference type="PIRSR" id="PIRSR600917-52"/>
    </source>
</evidence>
<dbReference type="AlphaFoldDB" id="A0A174JM54"/>
<keyword evidence="3" id="KW-0479">Metal-binding</keyword>
<dbReference type="PROSITE" id="PS00523">
    <property type="entry name" value="SULFATASE_1"/>
    <property type="match status" value="1"/>
</dbReference>
<dbReference type="InterPro" id="IPR000917">
    <property type="entry name" value="Sulfatase_N"/>
</dbReference>
<dbReference type="PANTHER" id="PTHR42693:SF42">
    <property type="entry name" value="ARYLSULFATASE G"/>
    <property type="match status" value="1"/>
</dbReference>
<evidence type="ECO:0000313" key="9">
    <source>
        <dbReference type="EMBL" id="CUP00823.1"/>
    </source>
</evidence>
<evidence type="ECO:0000256" key="1">
    <source>
        <dbReference type="ARBA" id="ARBA00001913"/>
    </source>
</evidence>
<dbReference type="GO" id="GO:0046872">
    <property type="term" value="F:metal ion binding"/>
    <property type="evidence" value="ECO:0007669"/>
    <property type="project" value="UniProtKB-KW"/>
</dbReference>
<organism evidence="9 10">
    <name type="scientific">Bacteroides faecis</name>
    <dbReference type="NCBI Taxonomy" id="674529"/>
    <lineage>
        <taxon>Bacteria</taxon>
        <taxon>Pseudomonadati</taxon>
        <taxon>Bacteroidota</taxon>
        <taxon>Bacteroidia</taxon>
        <taxon>Bacteroidales</taxon>
        <taxon>Bacteroidaceae</taxon>
        <taxon>Bacteroides</taxon>
    </lineage>
</organism>
<dbReference type="Proteomes" id="UP000095606">
    <property type="component" value="Unassembled WGS sequence"/>
</dbReference>